<feature type="transmembrane region" description="Helical" evidence="1">
    <location>
        <begin position="156"/>
        <end position="174"/>
    </location>
</feature>
<feature type="transmembrane region" description="Helical" evidence="1">
    <location>
        <begin position="219"/>
        <end position="242"/>
    </location>
</feature>
<dbReference type="AlphaFoldDB" id="A0A0M2HBR0"/>
<reference evidence="2 3" key="1">
    <citation type="submission" date="2015-02" db="EMBL/GenBank/DDBJ databases">
        <title>Draft genome sequences of ten Microbacterium spp. with emphasis on heavy metal contaminated environments.</title>
        <authorList>
            <person name="Corretto E."/>
        </authorList>
    </citation>
    <scope>NUCLEOTIDE SEQUENCE [LARGE SCALE GENOMIC DNA]</scope>
    <source>
        <strain evidence="2 3">DSM 12510</strain>
    </source>
</reference>
<dbReference type="EMBL" id="JYIZ01000035">
    <property type="protein sequence ID" value="KJL43934.1"/>
    <property type="molecule type" value="Genomic_DNA"/>
</dbReference>
<accession>A0A0M2HBR0</accession>
<feature type="transmembrane region" description="Helical" evidence="1">
    <location>
        <begin position="124"/>
        <end position="149"/>
    </location>
</feature>
<dbReference type="OrthoDB" id="5019680at2"/>
<feature type="transmembrane region" description="Helical" evidence="1">
    <location>
        <begin position="271"/>
        <end position="291"/>
    </location>
</feature>
<proteinExistence type="predicted"/>
<protein>
    <submittedName>
        <fullName evidence="2">Uncharacterized protein</fullName>
    </submittedName>
</protein>
<dbReference type="Proteomes" id="UP000033956">
    <property type="component" value="Unassembled WGS sequence"/>
</dbReference>
<evidence type="ECO:0000313" key="2">
    <source>
        <dbReference type="EMBL" id="KJL43934.1"/>
    </source>
</evidence>
<comment type="caution">
    <text evidence="2">The sequence shown here is derived from an EMBL/GenBank/DDBJ whole genome shotgun (WGS) entry which is preliminary data.</text>
</comment>
<keyword evidence="1" id="KW-1133">Transmembrane helix</keyword>
<evidence type="ECO:0000256" key="1">
    <source>
        <dbReference type="SAM" id="Phobius"/>
    </source>
</evidence>
<name>A0A0M2HBR0_9MICO</name>
<keyword evidence="1" id="KW-0472">Membrane</keyword>
<keyword evidence="3" id="KW-1185">Reference proteome</keyword>
<dbReference type="STRING" id="92835.RS81_00727"/>
<keyword evidence="1" id="KW-0812">Transmembrane</keyword>
<feature type="transmembrane region" description="Helical" evidence="1">
    <location>
        <begin position="194"/>
        <end position="212"/>
    </location>
</feature>
<dbReference type="PATRIC" id="fig|92835.4.peg.747"/>
<feature type="transmembrane region" description="Helical" evidence="1">
    <location>
        <begin position="12"/>
        <end position="31"/>
    </location>
</feature>
<feature type="transmembrane region" description="Helical" evidence="1">
    <location>
        <begin position="60"/>
        <end position="80"/>
    </location>
</feature>
<sequence>MSTDARTPLPGYAWFLIGLGGAVVGLLPWLVTGARLPLQNLAADQTTTDTPFALLPFSQYFLASIVALLVVGAAAAGIAGRTLADRRPRFGTTLLVGGLMVGQLLAAVQSSVVTIGMLEESTRTAVYAGAVIAVIVVSLLVSLLVVLLIARAPVPGATIALSMSAIVSAGWVGVALRDVMTYGPNELTQVLLTILRWMPAVLVGCAIAWCGFRSIGRVIAAVVSLLALWIGPAFFTAVSAAAGTRVLAPYPAEMAEYGVQVFLMALTMPELVIPPLIVALVVGVVGSLLLARRRTLRTRDATEPSPALAD</sequence>
<gene>
    <name evidence="2" type="ORF">RS81_00727</name>
</gene>
<feature type="transmembrane region" description="Helical" evidence="1">
    <location>
        <begin position="92"/>
        <end position="118"/>
    </location>
</feature>
<dbReference type="RefSeq" id="WP_045274719.1">
    <property type="nucleotide sequence ID" value="NZ_BAAAUP010000003.1"/>
</dbReference>
<evidence type="ECO:0000313" key="3">
    <source>
        <dbReference type="Proteomes" id="UP000033956"/>
    </source>
</evidence>
<organism evidence="2 3">
    <name type="scientific">Microbacterium terrae</name>
    <dbReference type="NCBI Taxonomy" id="69369"/>
    <lineage>
        <taxon>Bacteria</taxon>
        <taxon>Bacillati</taxon>
        <taxon>Actinomycetota</taxon>
        <taxon>Actinomycetes</taxon>
        <taxon>Micrococcales</taxon>
        <taxon>Microbacteriaceae</taxon>
        <taxon>Microbacterium</taxon>
    </lineage>
</organism>